<protein>
    <submittedName>
        <fullName evidence="3">Transglutaminase domain-containing protein</fullName>
    </submittedName>
</protein>
<keyword evidence="4" id="KW-1185">Reference proteome</keyword>
<evidence type="ECO:0000313" key="4">
    <source>
        <dbReference type="Proteomes" id="UP001491349"/>
    </source>
</evidence>
<dbReference type="Gene3D" id="3.10.620.30">
    <property type="match status" value="1"/>
</dbReference>
<feature type="signal peptide" evidence="1">
    <location>
        <begin position="1"/>
        <end position="17"/>
    </location>
</feature>
<dbReference type="Gene3D" id="2.60.40.3140">
    <property type="match status" value="1"/>
</dbReference>
<reference evidence="3 4" key="1">
    <citation type="submission" date="2024-04" db="EMBL/GenBank/DDBJ databases">
        <title>draft genome sequnece of Flavobacterium buctense JCM 30750.</title>
        <authorList>
            <person name="Kim D.-U."/>
        </authorList>
    </citation>
    <scope>NUCLEOTIDE SEQUENCE [LARGE SCALE GENOMIC DNA]</scope>
    <source>
        <strain evidence="3 4">JCM 30750</strain>
    </source>
</reference>
<feature type="chain" id="PRO_5046788142" evidence="1">
    <location>
        <begin position="18"/>
        <end position="1248"/>
    </location>
</feature>
<dbReference type="InterPro" id="IPR002931">
    <property type="entry name" value="Transglutaminase-like"/>
</dbReference>
<evidence type="ECO:0000259" key="2">
    <source>
        <dbReference type="Pfam" id="PF01841"/>
    </source>
</evidence>
<gene>
    <name evidence="3" type="ORF">WMW71_06715</name>
</gene>
<proteinExistence type="predicted"/>
<evidence type="ECO:0000313" key="3">
    <source>
        <dbReference type="EMBL" id="MEK8180030.1"/>
    </source>
</evidence>
<dbReference type="Gene3D" id="1.25.40.10">
    <property type="entry name" value="Tetratricopeptide repeat domain"/>
    <property type="match status" value="1"/>
</dbReference>
<dbReference type="Pfam" id="PF01841">
    <property type="entry name" value="Transglut_core"/>
    <property type="match status" value="1"/>
</dbReference>
<keyword evidence="1" id="KW-0732">Signal</keyword>
<dbReference type="SUPFAM" id="SSF54001">
    <property type="entry name" value="Cysteine proteinases"/>
    <property type="match status" value="1"/>
</dbReference>
<name>A0ABU9E060_9FLAO</name>
<comment type="caution">
    <text evidence="3">The sequence shown here is derived from an EMBL/GenBank/DDBJ whole genome shotgun (WGS) entry which is preliminary data.</text>
</comment>
<feature type="domain" description="Transglutaminase-like" evidence="2">
    <location>
        <begin position="889"/>
        <end position="978"/>
    </location>
</feature>
<sequence>MKKIQIFFLLFSTLVFAQTAEKKVWDLLLANKRTEAKKLFDKEFKATAETKLEYFLLGKIIELENGKLDFDETFITTLVKFPESKYYLTSLLKQQFILDDIQTVGFNDYTYKKIDEMIASEIFKDDPVVIYYKATADRNRKNLEGYNKYIKQLNSIMNWQLCGAFENLNDSGIDIEYEPEIYPKNDKLFDANSNGKMGWYNPRILQNEGYHTFSNEDEYGNGIMYSQIFVENPTEQEVVFNFGMSSSFKIFVNDTEVYVNTLNKLSDLNAFKLKVRLPKGMNRVLVKSSISSGNNYFILSLTDAKGKKIDDLVYHSTYKEYTKSTLQSLQVEELTPDYEIFLAQKVKENPTNVFYKFMLYDAYIHNKKLELAHDVIEELDAMYPNSSIVKNRISQYYAYKDDTAKVNEIVKNLELQDPEYYYTIATKAQDSEWLRSSSIAELEKMRDNAKKLTSPTFGYLFDFLINARNSNVQAMMKNAEEIMGLSHNSEFYVTTFAPLYDSLEKNKEKAIKMLEDLVDKKDNFTAMAALVRYYRDADRKEDIKRLFINRKNYYPYFTGVASDYINMLIEEKKYAEALVEIDNSLALYPYSFYLMERKGMVYNYMSNLKEAEKYMRQSLEHNSENSSLRKQLYDITKTPDEIEEIVVKDKYKLIKERRNSKLKSDYGVVTLMDEYIVNILPEGGRKSKVVLIYEITAENGIEELKEYNINTYGITLQKSEIVNTDGSVVPAEEGGSTLVFPNLKVGDVVYIEYESYSTSTGRFYKDFNLDCYFNNTYPSVESVFAIINPESIKYVTKLNNGDITPVVKKINNKVCTIWKRNNIPAMPLLEPFSNNFTDLTNTINVSSIKSWKEISNWYADLVKKTLVLDKITKTTFDGIFPKGVVGMSQEDIAKKIYTYIEENIKYSSQDFRQSGYVPQKPSKTITTKLGDCKDVSTLFVALSQLAGLKSNLVLVSTNENSAHMMSLPSKDFNHCIVKTTIDGKETYLELTDKFLPFKALPMSLYKANALIISFDKIENEKAEIIEIPFDNAIVNALSTTSIVTVTDSEVNFVNTHVVKGANKSYYNELFSNSTTEDVRKKDLEEQFSSKIKKGIKLQSVKVIKNDTFEEGIEFETQLKLTDKIKSVGNLKITDIPFVERVYTRDIIAQETRNYDINYISYENNIDYSSTIYLNVPEGKKFTEIPESKVFTYKNHNYSITFELVKPNSLKIVRTVKTPWDNIKVADYPQYKAYLEEVLATEEQVVGFK</sequence>
<accession>A0ABU9E060</accession>
<dbReference type="EMBL" id="JBBPCB010000003">
    <property type="protein sequence ID" value="MEK8180030.1"/>
    <property type="molecule type" value="Genomic_DNA"/>
</dbReference>
<dbReference type="InterPro" id="IPR038765">
    <property type="entry name" value="Papain-like_cys_pep_sf"/>
</dbReference>
<organism evidence="3 4">
    <name type="scientific">Flavobacterium buctense</name>
    <dbReference type="NCBI Taxonomy" id="1648146"/>
    <lineage>
        <taxon>Bacteria</taxon>
        <taxon>Pseudomonadati</taxon>
        <taxon>Bacteroidota</taxon>
        <taxon>Flavobacteriia</taxon>
        <taxon>Flavobacteriales</taxon>
        <taxon>Flavobacteriaceae</taxon>
        <taxon>Flavobacterium</taxon>
    </lineage>
</organism>
<dbReference type="InterPro" id="IPR011990">
    <property type="entry name" value="TPR-like_helical_dom_sf"/>
</dbReference>
<dbReference type="Proteomes" id="UP001491349">
    <property type="component" value="Unassembled WGS sequence"/>
</dbReference>
<evidence type="ECO:0000256" key="1">
    <source>
        <dbReference type="SAM" id="SignalP"/>
    </source>
</evidence>
<dbReference type="RefSeq" id="WP_187660500.1">
    <property type="nucleotide sequence ID" value="NZ_JACTAB010000004.1"/>
</dbReference>
<dbReference type="SUPFAM" id="SSF48452">
    <property type="entry name" value="TPR-like"/>
    <property type="match status" value="1"/>
</dbReference>